<dbReference type="SUPFAM" id="SSF55083">
    <property type="entry name" value="6-hydroxymethyl-7,8-dihydropterin pyrophosphokinase, HPPK"/>
    <property type="match status" value="1"/>
</dbReference>
<feature type="domain" description="7,8-dihydro-6-hydroxymethylpterin-pyrophosphokinase" evidence="8">
    <location>
        <begin position="5"/>
        <end position="132"/>
    </location>
</feature>
<dbReference type="AlphaFoldDB" id="A0A7C9I4D1"/>
<dbReference type="Gene3D" id="3.30.70.560">
    <property type="entry name" value="7,8-Dihydro-6-hydroxymethylpterin-pyrophosphokinase HPPK"/>
    <property type="match status" value="1"/>
</dbReference>
<name>A0A7C9I4D1_9DEIO</name>
<sequence length="163" mass="17465">MTDAYLALGANLGEPLPTLRWAVLQLRALGEVAAVSRLYYSAPVGGTPGQPIYLNAALLLRTAWAAPALLGALHDLEAQAGRQRRERWEARVLDLDLILYGEQISEAPALRLPHPLAWDRAFVLAPLADLDPELRHPVTGETVAAALARVGTAGLHATDLALT</sequence>
<evidence type="ECO:0000256" key="3">
    <source>
        <dbReference type="ARBA" id="ARBA00022679"/>
    </source>
</evidence>
<keyword evidence="5 9" id="KW-0418">Kinase</keyword>
<organism evidence="9 10">
    <name type="scientific">Deinococcus arboris</name>
    <dbReference type="NCBI Taxonomy" id="2682977"/>
    <lineage>
        <taxon>Bacteria</taxon>
        <taxon>Thermotogati</taxon>
        <taxon>Deinococcota</taxon>
        <taxon>Deinococci</taxon>
        <taxon>Deinococcales</taxon>
        <taxon>Deinococcaceae</taxon>
        <taxon>Deinococcus</taxon>
    </lineage>
</organism>
<evidence type="ECO:0000313" key="9">
    <source>
        <dbReference type="EMBL" id="MVN88091.1"/>
    </source>
</evidence>
<comment type="caution">
    <text evidence="9">The sequence shown here is derived from an EMBL/GenBank/DDBJ whole genome shotgun (WGS) entry which is preliminary data.</text>
</comment>
<dbReference type="GO" id="GO:0046656">
    <property type="term" value="P:folic acid biosynthetic process"/>
    <property type="evidence" value="ECO:0007669"/>
    <property type="project" value="UniProtKB-KW"/>
</dbReference>
<dbReference type="PANTHER" id="PTHR43071">
    <property type="entry name" value="2-AMINO-4-HYDROXY-6-HYDROXYMETHYLDIHYDROPTERIDINE PYROPHOSPHOKINASE"/>
    <property type="match status" value="1"/>
</dbReference>
<protein>
    <recommendedName>
        <fullName evidence="2">2-amino-4-hydroxy-6-hydroxymethyldihydropteridine diphosphokinase</fullName>
        <ecNumber evidence="2">2.7.6.3</ecNumber>
    </recommendedName>
</protein>
<reference evidence="9 10" key="1">
    <citation type="submission" date="2019-12" db="EMBL/GenBank/DDBJ databases">
        <title>Deinococcus sp. HMF7620 Genome sequencing and assembly.</title>
        <authorList>
            <person name="Kang H."/>
            <person name="Kim H."/>
            <person name="Joh K."/>
        </authorList>
    </citation>
    <scope>NUCLEOTIDE SEQUENCE [LARGE SCALE GENOMIC DNA]</scope>
    <source>
        <strain evidence="9 10">HMF7620</strain>
    </source>
</reference>
<evidence type="ECO:0000256" key="1">
    <source>
        <dbReference type="ARBA" id="ARBA00005051"/>
    </source>
</evidence>
<evidence type="ECO:0000256" key="4">
    <source>
        <dbReference type="ARBA" id="ARBA00022741"/>
    </source>
</evidence>
<evidence type="ECO:0000256" key="2">
    <source>
        <dbReference type="ARBA" id="ARBA00013253"/>
    </source>
</evidence>
<dbReference type="PANTHER" id="PTHR43071:SF1">
    <property type="entry name" value="2-AMINO-4-HYDROXY-6-HYDROXYMETHYLDIHYDROPTERIDINE PYROPHOSPHOKINASE"/>
    <property type="match status" value="1"/>
</dbReference>
<keyword evidence="10" id="KW-1185">Reference proteome</keyword>
<evidence type="ECO:0000256" key="6">
    <source>
        <dbReference type="ARBA" id="ARBA00022840"/>
    </source>
</evidence>
<dbReference type="InterPro" id="IPR035907">
    <property type="entry name" value="Hppk_sf"/>
</dbReference>
<evidence type="ECO:0000256" key="5">
    <source>
        <dbReference type="ARBA" id="ARBA00022777"/>
    </source>
</evidence>
<gene>
    <name evidence="9" type="primary">folK</name>
    <name evidence="9" type="ORF">GO986_15165</name>
</gene>
<dbReference type="EMBL" id="WQLB01000022">
    <property type="protein sequence ID" value="MVN88091.1"/>
    <property type="molecule type" value="Genomic_DNA"/>
</dbReference>
<dbReference type="RefSeq" id="WP_369409403.1">
    <property type="nucleotide sequence ID" value="NZ_WQLB01000022.1"/>
</dbReference>
<evidence type="ECO:0000259" key="8">
    <source>
        <dbReference type="Pfam" id="PF01288"/>
    </source>
</evidence>
<keyword evidence="6" id="KW-0067">ATP-binding</keyword>
<keyword evidence="4" id="KW-0547">Nucleotide-binding</keyword>
<dbReference type="GO" id="GO:0046654">
    <property type="term" value="P:tetrahydrofolate biosynthetic process"/>
    <property type="evidence" value="ECO:0007669"/>
    <property type="project" value="UniProtKB-UniPathway"/>
</dbReference>
<dbReference type="GO" id="GO:0005524">
    <property type="term" value="F:ATP binding"/>
    <property type="evidence" value="ECO:0007669"/>
    <property type="project" value="UniProtKB-KW"/>
</dbReference>
<dbReference type="Proteomes" id="UP000483286">
    <property type="component" value="Unassembled WGS sequence"/>
</dbReference>
<dbReference type="GO" id="GO:0003848">
    <property type="term" value="F:2-amino-4-hydroxy-6-hydroxymethyldihydropteridine diphosphokinase activity"/>
    <property type="evidence" value="ECO:0007669"/>
    <property type="project" value="UniProtKB-EC"/>
</dbReference>
<dbReference type="InterPro" id="IPR000550">
    <property type="entry name" value="Hppk"/>
</dbReference>
<keyword evidence="7" id="KW-0289">Folate biosynthesis</keyword>
<dbReference type="NCBIfam" id="TIGR01498">
    <property type="entry name" value="folK"/>
    <property type="match status" value="1"/>
</dbReference>
<comment type="pathway">
    <text evidence="1">Cofactor biosynthesis; tetrahydrofolate biosynthesis; 2-amino-4-hydroxy-6-hydroxymethyl-7,8-dihydropteridine diphosphate from 7,8-dihydroneopterin triphosphate: step 4/4.</text>
</comment>
<dbReference type="EC" id="2.7.6.3" evidence="2"/>
<evidence type="ECO:0000256" key="7">
    <source>
        <dbReference type="ARBA" id="ARBA00022909"/>
    </source>
</evidence>
<proteinExistence type="predicted"/>
<dbReference type="UniPathway" id="UPA00077">
    <property type="reaction ID" value="UER00155"/>
</dbReference>
<keyword evidence="3 9" id="KW-0808">Transferase</keyword>
<evidence type="ECO:0000313" key="10">
    <source>
        <dbReference type="Proteomes" id="UP000483286"/>
    </source>
</evidence>
<accession>A0A7C9I4D1</accession>
<dbReference type="GO" id="GO:0016301">
    <property type="term" value="F:kinase activity"/>
    <property type="evidence" value="ECO:0007669"/>
    <property type="project" value="UniProtKB-KW"/>
</dbReference>
<dbReference type="Pfam" id="PF01288">
    <property type="entry name" value="HPPK"/>
    <property type="match status" value="1"/>
</dbReference>
<dbReference type="CDD" id="cd00483">
    <property type="entry name" value="HPPK"/>
    <property type="match status" value="1"/>
</dbReference>